<dbReference type="Proteomes" id="UP001352852">
    <property type="component" value="Unassembled WGS sequence"/>
</dbReference>
<accession>A0ABU7CRU9</accession>
<reference evidence="1 2" key="1">
    <citation type="submission" date="2021-06" db="EMBL/GenBank/DDBJ databases">
        <authorList>
            <person name="Palmer J.M."/>
        </authorList>
    </citation>
    <scope>NUCLEOTIDE SEQUENCE [LARGE SCALE GENOMIC DNA]</scope>
    <source>
        <strain evidence="1 2">CL_MEX2019</strain>
        <tissue evidence="1">Muscle</tissue>
    </source>
</reference>
<sequence>MLQLIFYKCHQLLKELKTEVTLIFLRMHAHDSCKYYTKVVPMRLVVCWHSSGCFLLASKLNLLFKHAPGELKVYKHPYMSIVHCNTSSFIFSRGMQASVSIRAVLTCMHHRLGYKGENSEPH</sequence>
<gene>
    <name evidence="1" type="ORF">CHARACLAT_016462</name>
</gene>
<keyword evidence="2" id="KW-1185">Reference proteome</keyword>
<comment type="caution">
    <text evidence="1">The sequence shown here is derived from an EMBL/GenBank/DDBJ whole genome shotgun (WGS) entry which is preliminary data.</text>
</comment>
<organism evidence="1 2">
    <name type="scientific">Characodon lateralis</name>
    <dbReference type="NCBI Taxonomy" id="208331"/>
    <lineage>
        <taxon>Eukaryota</taxon>
        <taxon>Metazoa</taxon>
        <taxon>Chordata</taxon>
        <taxon>Craniata</taxon>
        <taxon>Vertebrata</taxon>
        <taxon>Euteleostomi</taxon>
        <taxon>Actinopterygii</taxon>
        <taxon>Neopterygii</taxon>
        <taxon>Teleostei</taxon>
        <taxon>Neoteleostei</taxon>
        <taxon>Acanthomorphata</taxon>
        <taxon>Ovalentaria</taxon>
        <taxon>Atherinomorphae</taxon>
        <taxon>Cyprinodontiformes</taxon>
        <taxon>Goodeidae</taxon>
        <taxon>Characodon</taxon>
    </lineage>
</organism>
<protein>
    <submittedName>
        <fullName evidence="1">Uncharacterized protein</fullName>
    </submittedName>
</protein>
<name>A0ABU7CRU9_9TELE</name>
<dbReference type="EMBL" id="JAHUTJ010001331">
    <property type="protein sequence ID" value="MED6264599.1"/>
    <property type="molecule type" value="Genomic_DNA"/>
</dbReference>
<proteinExistence type="predicted"/>
<evidence type="ECO:0000313" key="2">
    <source>
        <dbReference type="Proteomes" id="UP001352852"/>
    </source>
</evidence>
<evidence type="ECO:0000313" key="1">
    <source>
        <dbReference type="EMBL" id="MED6264599.1"/>
    </source>
</evidence>